<dbReference type="AlphaFoldDB" id="A0A1S2PIP3"/>
<dbReference type="EMBL" id="MLYP01000032">
    <property type="protein sequence ID" value="OIJ93255.1"/>
    <property type="molecule type" value="Genomic_DNA"/>
</dbReference>
<name>A0A1S2PIP3_9ACTN</name>
<reference evidence="1 2" key="1">
    <citation type="submission" date="2016-10" db="EMBL/GenBank/DDBJ databases">
        <title>Genome sequence of Streptomyces sp. MUSC 93.</title>
        <authorList>
            <person name="Lee L.-H."/>
            <person name="Ser H.-L."/>
            <person name="Law J.W.-F."/>
        </authorList>
    </citation>
    <scope>NUCLEOTIDE SEQUENCE [LARGE SCALE GENOMIC DNA]</scope>
    <source>
        <strain evidence="1 2">MUSC 93</strain>
    </source>
</reference>
<dbReference type="PRINTS" id="PR00081">
    <property type="entry name" value="GDHRDH"/>
</dbReference>
<dbReference type="InterPro" id="IPR002347">
    <property type="entry name" value="SDR_fam"/>
</dbReference>
<evidence type="ECO:0008006" key="3">
    <source>
        <dbReference type="Google" id="ProtNLM"/>
    </source>
</evidence>
<gene>
    <name evidence="1" type="ORF">BIV24_12060</name>
</gene>
<sequence>MASQLTVNAIAPGGTATDLAAEHSSGYRHPKLQDAMPLSQWLAVHGALGRLAQPEEIAAGYAFLASDDAACTTGRTLPVDGGFF</sequence>
<dbReference type="PANTHER" id="PTHR43975">
    <property type="entry name" value="ZGC:101858"/>
    <property type="match status" value="1"/>
</dbReference>
<dbReference type="RefSeq" id="WP_071366252.1">
    <property type="nucleotide sequence ID" value="NZ_MLYP01000032.1"/>
</dbReference>
<dbReference type="Pfam" id="PF13561">
    <property type="entry name" value="adh_short_C2"/>
    <property type="match status" value="1"/>
</dbReference>
<dbReference type="PANTHER" id="PTHR43975:SF2">
    <property type="entry name" value="EG:BACR7A4.14 PROTEIN-RELATED"/>
    <property type="match status" value="1"/>
</dbReference>
<dbReference type="SUPFAM" id="SSF51735">
    <property type="entry name" value="NAD(P)-binding Rossmann-fold domains"/>
    <property type="match status" value="1"/>
</dbReference>
<accession>A0A1S2PIP3</accession>
<evidence type="ECO:0000313" key="2">
    <source>
        <dbReference type="Proteomes" id="UP000179935"/>
    </source>
</evidence>
<organism evidence="1 2">
    <name type="scientific">Streptomyces colonosanans</name>
    <dbReference type="NCBI Taxonomy" id="1428652"/>
    <lineage>
        <taxon>Bacteria</taxon>
        <taxon>Bacillati</taxon>
        <taxon>Actinomycetota</taxon>
        <taxon>Actinomycetes</taxon>
        <taxon>Kitasatosporales</taxon>
        <taxon>Streptomycetaceae</taxon>
        <taxon>Streptomyces</taxon>
    </lineage>
</organism>
<dbReference type="STRING" id="1428652.BIV24_12060"/>
<dbReference type="Gene3D" id="3.40.50.720">
    <property type="entry name" value="NAD(P)-binding Rossmann-like Domain"/>
    <property type="match status" value="1"/>
</dbReference>
<comment type="caution">
    <text evidence="1">The sequence shown here is derived from an EMBL/GenBank/DDBJ whole genome shotgun (WGS) entry which is preliminary data.</text>
</comment>
<evidence type="ECO:0000313" key="1">
    <source>
        <dbReference type="EMBL" id="OIJ93255.1"/>
    </source>
</evidence>
<proteinExistence type="predicted"/>
<dbReference type="Proteomes" id="UP000179935">
    <property type="component" value="Unassembled WGS sequence"/>
</dbReference>
<keyword evidence="2" id="KW-1185">Reference proteome</keyword>
<protein>
    <recommendedName>
        <fullName evidence="3">SDR family oxidoreductase</fullName>
    </recommendedName>
</protein>
<dbReference type="InterPro" id="IPR036291">
    <property type="entry name" value="NAD(P)-bd_dom_sf"/>
</dbReference>